<dbReference type="Gene3D" id="3.40.630.30">
    <property type="match status" value="2"/>
</dbReference>
<dbReference type="PROSITE" id="PS51186">
    <property type="entry name" value="GNAT"/>
    <property type="match status" value="1"/>
</dbReference>
<dbReference type="InterPro" id="IPR016181">
    <property type="entry name" value="Acyl_CoA_acyltransferase"/>
</dbReference>
<gene>
    <name evidence="2" type="ORF">GTQ34_15805</name>
</gene>
<evidence type="ECO:0000313" key="3">
    <source>
        <dbReference type="Proteomes" id="UP000667650"/>
    </source>
</evidence>
<dbReference type="GO" id="GO:0016747">
    <property type="term" value="F:acyltransferase activity, transferring groups other than amino-acyl groups"/>
    <property type="evidence" value="ECO:0007669"/>
    <property type="project" value="InterPro"/>
</dbReference>
<proteinExistence type="predicted"/>
<dbReference type="AlphaFoldDB" id="A0A964TEB6"/>
<name>A0A964TEB6_9FLAO</name>
<sequence>MVKIKTLSNTSNQEILNCFNLSFSDYSIPFKLNLDLLETKITAENINPEISIGAFRKQKLIGFVLHGDRKVGGVRKAYNAGTGVIPDERGRALTRRMYDFIRPELERMAFGEIILEVISNNTPAIKSYEKIGFKPVRGLSCYNGEPIVNKINREVVIRQFENANFEELNQIGEMEPTWQNTKETIINLGRDALCFLAYMGTELCGYTVLNSNNNRILQIAVKKEMRNRLVGSSLLHHLTGVTSKSISIINVDSNFNSVTDFLENRNLRKSLTQEEMKLKIANR</sequence>
<organism evidence="2 3">
    <name type="scientific">Flagellimonas ochracea</name>
    <dbReference type="NCBI Taxonomy" id="2696472"/>
    <lineage>
        <taxon>Bacteria</taxon>
        <taxon>Pseudomonadati</taxon>
        <taxon>Bacteroidota</taxon>
        <taxon>Flavobacteriia</taxon>
        <taxon>Flavobacteriales</taxon>
        <taxon>Flavobacteriaceae</taxon>
        <taxon>Flagellimonas</taxon>
    </lineage>
</organism>
<reference evidence="2" key="1">
    <citation type="submission" date="2020-01" db="EMBL/GenBank/DDBJ databases">
        <title>Muricauda ochracea sp. nov., isolated from a tidal flat of Garorim bay in Korea.</title>
        <authorList>
            <person name="Kim D."/>
            <person name="Yoo Y."/>
            <person name="Kim J.-J."/>
        </authorList>
    </citation>
    <scope>NUCLEOTIDE SEQUENCE</scope>
    <source>
        <strain evidence="2">JGD-17</strain>
    </source>
</reference>
<feature type="domain" description="N-acetyltransferase" evidence="1">
    <location>
        <begin position="2"/>
        <end position="154"/>
    </location>
</feature>
<dbReference type="SUPFAM" id="SSF55729">
    <property type="entry name" value="Acyl-CoA N-acyltransferases (Nat)"/>
    <property type="match status" value="2"/>
</dbReference>
<dbReference type="Pfam" id="PF00583">
    <property type="entry name" value="Acetyltransf_1"/>
    <property type="match status" value="1"/>
</dbReference>
<evidence type="ECO:0000313" key="2">
    <source>
        <dbReference type="EMBL" id="NAY93375.1"/>
    </source>
</evidence>
<evidence type="ECO:0000259" key="1">
    <source>
        <dbReference type="PROSITE" id="PS51186"/>
    </source>
</evidence>
<accession>A0A964TEB6</accession>
<dbReference type="EMBL" id="JAAABI010000009">
    <property type="protein sequence ID" value="NAY93375.1"/>
    <property type="molecule type" value="Genomic_DNA"/>
</dbReference>
<keyword evidence="3" id="KW-1185">Reference proteome</keyword>
<dbReference type="Proteomes" id="UP000667650">
    <property type="component" value="Unassembled WGS sequence"/>
</dbReference>
<comment type="caution">
    <text evidence="2">The sequence shown here is derived from an EMBL/GenBank/DDBJ whole genome shotgun (WGS) entry which is preliminary data.</text>
</comment>
<dbReference type="InterPro" id="IPR000182">
    <property type="entry name" value="GNAT_dom"/>
</dbReference>
<protein>
    <submittedName>
        <fullName evidence="2">GNAT family N-acetyltransferase</fullName>
    </submittedName>
</protein>
<dbReference type="RefSeq" id="WP_166524786.1">
    <property type="nucleotide sequence ID" value="NZ_JAAABI010000009.1"/>
</dbReference>